<proteinExistence type="predicted"/>
<dbReference type="STRING" id="286115.A0A507DUL7"/>
<evidence type="ECO:0000313" key="3">
    <source>
        <dbReference type="EMBL" id="TPX51617.1"/>
    </source>
</evidence>
<dbReference type="Gene3D" id="1.10.472.10">
    <property type="entry name" value="Cyclin-like"/>
    <property type="match status" value="1"/>
</dbReference>
<dbReference type="VEuPathDB" id="FungiDB:SeMB42_g00129"/>
<name>A0A507DUL7_9FUNG</name>
<dbReference type="Proteomes" id="UP000320475">
    <property type="component" value="Unassembled WGS sequence"/>
</dbReference>
<feature type="region of interest" description="Disordered" evidence="1">
    <location>
        <begin position="58"/>
        <end position="101"/>
    </location>
</feature>
<dbReference type="InterPro" id="IPR036915">
    <property type="entry name" value="Cyclin-like_sf"/>
</dbReference>
<keyword evidence="5" id="KW-1185">Reference proteome</keyword>
<feature type="compositionally biased region" description="Polar residues" evidence="1">
    <location>
        <begin position="196"/>
        <end position="213"/>
    </location>
</feature>
<evidence type="ECO:0000256" key="1">
    <source>
        <dbReference type="SAM" id="MobiDB-lite"/>
    </source>
</evidence>
<feature type="compositionally biased region" description="Polar residues" evidence="1">
    <location>
        <begin position="121"/>
        <end position="130"/>
    </location>
</feature>
<feature type="region of interest" description="Disordered" evidence="1">
    <location>
        <begin position="1"/>
        <end position="26"/>
    </location>
</feature>
<evidence type="ECO:0000313" key="4">
    <source>
        <dbReference type="EMBL" id="TPX54897.1"/>
    </source>
</evidence>
<feature type="region of interest" description="Disordered" evidence="1">
    <location>
        <begin position="113"/>
        <end position="222"/>
    </location>
</feature>
<comment type="caution">
    <text evidence="4">The sequence shown here is derived from an EMBL/GenBank/DDBJ whole genome shotgun (WGS) entry which is preliminary data.</text>
</comment>
<dbReference type="PANTHER" id="PTHR22896">
    <property type="entry name" value="CDK5 AND ABL1 ENZYME SUBSTRATE 1"/>
    <property type="match status" value="1"/>
</dbReference>
<dbReference type="InterPro" id="IPR006671">
    <property type="entry name" value="Cyclin_N"/>
</dbReference>
<reference evidence="5 6" key="1">
    <citation type="journal article" date="2019" name="Sci. Rep.">
        <title>Comparative genomics of chytrid fungi reveal insights into the obligate biotrophic and pathogenic lifestyle of Synchytrium endobioticum.</title>
        <authorList>
            <person name="van de Vossenberg B.T.L.H."/>
            <person name="Warris S."/>
            <person name="Nguyen H.D.T."/>
            <person name="van Gent-Pelzer M.P.E."/>
            <person name="Joly D.L."/>
            <person name="van de Geest H.C."/>
            <person name="Bonants P.J.M."/>
            <person name="Smith D.S."/>
            <person name="Levesque C.A."/>
            <person name="van der Lee T.A.J."/>
        </authorList>
    </citation>
    <scope>NUCLEOTIDE SEQUENCE [LARGE SCALE GENOMIC DNA]</scope>
    <source>
        <strain evidence="3 6">LEV6574</strain>
        <strain evidence="4 5">MB42</strain>
    </source>
</reference>
<organism evidence="4 5">
    <name type="scientific">Synchytrium endobioticum</name>
    <dbReference type="NCBI Taxonomy" id="286115"/>
    <lineage>
        <taxon>Eukaryota</taxon>
        <taxon>Fungi</taxon>
        <taxon>Fungi incertae sedis</taxon>
        <taxon>Chytridiomycota</taxon>
        <taxon>Chytridiomycota incertae sedis</taxon>
        <taxon>Chytridiomycetes</taxon>
        <taxon>Synchytriales</taxon>
        <taxon>Synchytriaceae</taxon>
        <taxon>Synchytrium</taxon>
    </lineage>
</organism>
<protein>
    <recommendedName>
        <fullName evidence="2">Cyclin N-terminal domain-containing protein</fullName>
    </recommendedName>
</protein>
<dbReference type="Pfam" id="PF00134">
    <property type="entry name" value="Cyclin_N"/>
    <property type="match status" value="1"/>
</dbReference>
<evidence type="ECO:0000313" key="6">
    <source>
        <dbReference type="Proteomes" id="UP000320475"/>
    </source>
</evidence>
<feature type="compositionally biased region" description="Pro residues" evidence="1">
    <location>
        <begin position="58"/>
        <end position="72"/>
    </location>
</feature>
<dbReference type="GO" id="GO:0051726">
    <property type="term" value="P:regulation of cell cycle"/>
    <property type="evidence" value="ECO:0007669"/>
    <property type="project" value="InterPro"/>
</dbReference>
<dbReference type="EMBL" id="QEAN01000002">
    <property type="protein sequence ID" value="TPX54897.1"/>
    <property type="molecule type" value="Genomic_DNA"/>
</dbReference>
<gene>
    <name evidence="3" type="ORF">SeLEV6574_g00223</name>
    <name evidence="4" type="ORF">SeMB42_g00129</name>
</gene>
<sequence>MNEPTLRDGQALPARSPPSPGPSILKGTLTKSQRIAIAKRQAVAAGFLSSISLGVPDPIPPPDLDPPYPSITPRPLLSHSTTLHSVPHFPSHSKGRPSCASSADAKNVFSLALDGNEKPKPSTSVVSQGSFAPARGTHSSGASNSTTANRDIANAGHQDSMGDARSGVLASSGSISPRGTPRSILRAGTHNEISIPINSSSLEPTNHGANSPSAIKASGKRAFSSNNGTCYTKEDIAPRHAVRPADLLAMNHIFGASDNNRYVQVPLDASSLTKSSFNQLRLPMGTTCTAPGLSNAPSPQAGAACSRDFQGEGITGNPELRRRRSSGSLQSLPGHQDSNQLSVDVMGTMSKFTMPFSKHIAKKKQRVRVKSIGDRVMDKIGVGLNIDKKKKADSYAHTLDPSGSLLPDPPESSYYDPFFFEDPDIIPPDLDHLTNATKAYFMGSLVDKRAENVKREMNEHFREVHPEIDQSLTLSQVRNLKRLMLEVGRERDMEISSIACSYVYLEKLILKNHVSKINRKLIAACCLLLAAKVNDPKEFDYAELMEVIDKEMDVSPREVQAHEFQVYAALEFVLFLPGWEIYPHMQRILQAMEIKIEDYLHGRKFFLGNS</sequence>
<dbReference type="SUPFAM" id="SSF47954">
    <property type="entry name" value="Cyclin-like"/>
    <property type="match status" value="1"/>
</dbReference>
<dbReference type="PANTHER" id="PTHR22896:SF0">
    <property type="entry name" value="CYCLIN N-TERMINAL DOMAIN-CONTAINING PROTEIN"/>
    <property type="match status" value="1"/>
</dbReference>
<evidence type="ECO:0000259" key="2">
    <source>
        <dbReference type="Pfam" id="PF00134"/>
    </source>
</evidence>
<evidence type="ECO:0000313" key="5">
    <source>
        <dbReference type="Proteomes" id="UP000317494"/>
    </source>
</evidence>
<dbReference type="Proteomes" id="UP000317494">
    <property type="component" value="Unassembled WGS sequence"/>
</dbReference>
<dbReference type="EMBL" id="QEAM01000003">
    <property type="protein sequence ID" value="TPX51617.1"/>
    <property type="molecule type" value="Genomic_DNA"/>
</dbReference>
<dbReference type="AlphaFoldDB" id="A0A507DUL7"/>
<feature type="compositionally biased region" description="Polar residues" evidence="1">
    <location>
        <begin position="137"/>
        <end position="149"/>
    </location>
</feature>
<feature type="region of interest" description="Disordered" evidence="1">
    <location>
        <begin position="291"/>
        <end position="340"/>
    </location>
</feature>
<dbReference type="InterPro" id="IPR012388">
    <property type="entry name" value="CABLES1/2"/>
</dbReference>
<dbReference type="CDD" id="cd20556">
    <property type="entry name" value="CYCLIN_CABLES"/>
    <property type="match status" value="1"/>
</dbReference>
<dbReference type="OrthoDB" id="5353095at2759"/>
<feature type="domain" description="Cyclin N-terminal" evidence="2">
    <location>
        <begin position="468"/>
        <end position="574"/>
    </location>
</feature>
<accession>A0A507DUL7</accession>